<proteinExistence type="predicted"/>
<dbReference type="EMBL" id="VHSH01000008">
    <property type="protein sequence ID" value="TQV76122.1"/>
    <property type="molecule type" value="Genomic_DNA"/>
</dbReference>
<dbReference type="InterPro" id="IPR011701">
    <property type="entry name" value="MFS"/>
</dbReference>
<dbReference type="PANTHER" id="PTHR23546:SF1">
    <property type="entry name" value="MEMBRANE PROTEIN"/>
    <property type="match status" value="1"/>
</dbReference>
<feature type="transmembrane region" description="Helical" evidence="4">
    <location>
        <begin position="25"/>
        <end position="48"/>
    </location>
</feature>
<dbReference type="PROSITE" id="PS50850">
    <property type="entry name" value="MFS"/>
    <property type="match status" value="1"/>
</dbReference>
<evidence type="ECO:0000256" key="3">
    <source>
        <dbReference type="ARBA" id="ARBA00023136"/>
    </source>
</evidence>
<evidence type="ECO:0000313" key="7">
    <source>
        <dbReference type="Proteomes" id="UP000315252"/>
    </source>
</evidence>
<keyword evidence="7" id="KW-1185">Reference proteome</keyword>
<feature type="transmembrane region" description="Helical" evidence="4">
    <location>
        <begin position="364"/>
        <end position="384"/>
    </location>
</feature>
<dbReference type="SUPFAM" id="SSF103473">
    <property type="entry name" value="MFS general substrate transporter"/>
    <property type="match status" value="1"/>
</dbReference>
<dbReference type="PANTHER" id="PTHR23546">
    <property type="entry name" value="TRANSPORT PROTEIN"/>
    <property type="match status" value="1"/>
</dbReference>
<protein>
    <submittedName>
        <fullName evidence="6">MFS transporter</fullName>
    </submittedName>
</protein>
<dbReference type="Gene3D" id="1.20.1250.20">
    <property type="entry name" value="MFS general substrate transporter like domains"/>
    <property type="match status" value="1"/>
</dbReference>
<keyword evidence="2 4" id="KW-1133">Transmembrane helix</keyword>
<dbReference type="Pfam" id="PF07690">
    <property type="entry name" value="MFS_1"/>
    <property type="match status" value="1"/>
</dbReference>
<feature type="transmembrane region" description="Helical" evidence="4">
    <location>
        <begin position="60"/>
        <end position="78"/>
    </location>
</feature>
<evidence type="ECO:0000259" key="5">
    <source>
        <dbReference type="PROSITE" id="PS50850"/>
    </source>
</evidence>
<sequence>MKISTEFHRFGQLFRSLSVSKSGPLPGLCLTLAVTAVGQAVLFTMVPVIGETTNIDLRGLSLVVALGILAFVVAAPLWGRASDELGPRRVMLMGCGGVILGQAGFALAIELAARGYAGPDGTLTAMILFRVIHGAAAAALFPVAQAWVAGVYDESERLSKFGALRLAMTIGRLAGPALAAGLTLLAALAPIHALVVFALLAFLAMSLCPEPAGTPQEHLDEIAPKPRARSAVRAFPLLLSVVVLLALMNGQLQFSIGLHAQTRLTLDAVQASQFVGLLMSLAAVAAILVQVFVLRRLNERTFLALAVSGLLASSAVALVYWGWNWGSFALAGVFVGASLAMAFPACAALLAASREPGHFGSAMGAFGSAQTIGYALGAALGGLYEIAPAVSFGVSFCAPLAAVVLASVSPALRSPQMKPAGR</sequence>
<feature type="transmembrane region" description="Helical" evidence="4">
    <location>
        <begin position="301"/>
        <end position="323"/>
    </location>
</feature>
<accession>A0A545TFW9</accession>
<feature type="transmembrane region" description="Helical" evidence="4">
    <location>
        <begin position="125"/>
        <end position="152"/>
    </location>
</feature>
<evidence type="ECO:0000256" key="4">
    <source>
        <dbReference type="SAM" id="Phobius"/>
    </source>
</evidence>
<feature type="transmembrane region" description="Helical" evidence="4">
    <location>
        <begin position="230"/>
        <end position="254"/>
    </location>
</feature>
<dbReference type="InterPro" id="IPR020846">
    <property type="entry name" value="MFS_dom"/>
</dbReference>
<feature type="domain" description="Major facilitator superfamily (MFS) profile" evidence="5">
    <location>
        <begin position="24"/>
        <end position="418"/>
    </location>
</feature>
<reference evidence="6 7" key="1">
    <citation type="submission" date="2019-06" db="EMBL/GenBank/DDBJ databases">
        <title>Whole genome sequence for Rhodospirillaceae sp. R148.</title>
        <authorList>
            <person name="Wang G."/>
        </authorList>
    </citation>
    <scope>NUCLEOTIDE SEQUENCE [LARGE SCALE GENOMIC DNA]</scope>
    <source>
        <strain evidence="6 7">R148</strain>
    </source>
</reference>
<comment type="caution">
    <text evidence="6">The sequence shown here is derived from an EMBL/GenBank/DDBJ whole genome shotgun (WGS) entry which is preliminary data.</text>
</comment>
<feature type="transmembrane region" description="Helical" evidence="4">
    <location>
        <begin position="329"/>
        <end position="352"/>
    </location>
</feature>
<evidence type="ECO:0000256" key="1">
    <source>
        <dbReference type="ARBA" id="ARBA00022692"/>
    </source>
</evidence>
<dbReference type="Proteomes" id="UP000315252">
    <property type="component" value="Unassembled WGS sequence"/>
</dbReference>
<dbReference type="GO" id="GO:0022857">
    <property type="term" value="F:transmembrane transporter activity"/>
    <property type="evidence" value="ECO:0007669"/>
    <property type="project" value="InterPro"/>
</dbReference>
<evidence type="ECO:0000256" key="2">
    <source>
        <dbReference type="ARBA" id="ARBA00022989"/>
    </source>
</evidence>
<feature type="transmembrane region" description="Helical" evidence="4">
    <location>
        <begin position="274"/>
        <end position="294"/>
    </location>
</feature>
<dbReference type="AlphaFoldDB" id="A0A545TFW9"/>
<name>A0A545TFW9_9PROT</name>
<evidence type="ECO:0000313" key="6">
    <source>
        <dbReference type="EMBL" id="TQV76122.1"/>
    </source>
</evidence>
<organism evidence="6 7">
    <name type="scientific">Denitrobaculum tricleocarpae</name>
    <dbReference type="NCBI Taxonomy" id="2591009"/>
    <lineage>
        <taxon>Bacteria</taxon>
        <taxon>Pseudomonadati</taxon>
        <taxon>Pseudomonadota</taxon>
        <taxon>Alphaproteobacteria</taxon>
        <taxon>Rhodospirillales</taxon>
        <taxon>Rhodospirillaceae</taxon>
        <taxon>Denitrobaculum</taxon>
    </lineage>
</organism>
<dbReference type="InterPro" id="IPR036259">
    <property type="entry name" value="MFS_trans_sf"/>
</dbReference>
<keyword evidence="1 4" id="KW-0812">Transmembrane</keyword>
<dbReference type="OrthoDB" id="9810492at2"/>
<feature type="transmembrane region" description="Helical" evidence="4">
    <location>
        <begin position="390"/>
        <end position="412"/>
    </location>
</feature>
<keyword evidence="3 4" id="KW-0472">Membrane</keyword>
<gene>
    <name evidence="6" type="ORF">FKG95_20985</name>
</gene>
<feature type="transmembrane region" description="Helical" evidence="4">
    <location>
        <begin position="90"/>
        <end position="113"/>
    </location>
</feature>